<gene>
    <name evidence="11" type="ORF">AUMI_112880</name>
</gene>
<name>A0A173LY54_9MICO</name>
<dbReference type="PROSITE" id="PS00211">
    <property type="entry name" value="ABC_TRANSPORTER_1"/>
    <property type="match status" value="1"/>
</dbReference>
<feature type="transmembrane region" description="Helical" evidence="9">
    <location>
        <begin position="12"/>
        <end position="31"/>
    </location>
</feature>
<dbReference type="InterPro" id="IPR015856">
    <property type="entry name" value="ABC_transpr_CbiO/EcfA_su"/>
</dbReference>
<dbReference type="SMART" id="SM00382">
    <property type="entry name" value="AAA"/>
    <property type="match status" value="2"/>
</dbReference>
<reference evidence="11 12" key="1">
    <citation type="journal article" date="2016" name="Genome Announc.">
        <title>Complete Genome Sequence of Aurantimicrobium minutum Type Strain KNCT, a Planktonic Ultramicrobacterium Isolated from River Water.</title>
        <authorList>
            <person name="Nakai R."/>
            <person name="Fujisawa T."/>
            <person name="Nakamura Y."/>
            <person name="Nishide H."/>
            <person name="Uchiyama I."/>
            <person name="Baba T."/>
            <person name="Toyoda A."/>
            <person name="Fujiyama A."/>
            <person name="Naganuma T."/>
            <person name="Niki H."/>
        </authorList>
    </citation>
    <scope>NUCLEOTIDE SEQUENCE [LARGE SCALE GENOMIC DNA]</scope>
    <source>
        <strain evidence="11 12">KNC</strain>
    </source>
</reference>
<evidence type="ECO:0000256" key="4">
    <source>
        <dbReference type="ARBA" id="ARBA00022692"/>
    </source>
</evidence>
<feature type="domain" description="ABC transporter" evidence="10">
    <location>
        <begin position="156"/>
        <end position="393"/>
    </location>
</feature>
<sequence length="616" mass="65594">MLPGRSRWTPLWVSLSFAAIFIALRIFYRLLFGSFSWIAVGQAALLALPFVAIIVACGLFSSLIDFRKLLVSLSGLKYSRSVGTALTIALASFPTLLAQVKKINTYRTLRGITSRFAVVVPVLEHTVEKSVALAAAMELAGFGSRGQLREANPSPITLEKYSLSFGDHTVLNNVSVSFAPGTVSVLTGATGSGKTSLLESIAGLSQHFHAGIATGTLTLGTIDRIRVPPRDTAALIGFVPQNVRLSFTASTAREELEFTLRLHGETKELLLSRVDELLSEYGLRDYADVPVDLLSAGQATRVALASALAASPQILILDEPLADLDSASVSELIEILDRLRTSGMTIVLSEHHTAALQALDPRWLVLEAGAVSEGQFVPASMFPARALPLTSSDLVLAVTGLGVAHGKKKVLSDVSFTARTGDIIALTGANGVGKTSLLNALSSTRSAGVVEVLGTDLSTLPATQKVRLVASVPEQASWLFMSESLAEELEYADKIAGVPADTGLTELTFRSLLSRDVLSSKLLRTHPRDLSAGTQRALAIALQLSWKPGVITIDEPTRGLDPHSRSAMAEVLRCVAETGTVVVFATHDVEFVRSLNARIFTVAEGTLIHPEQVNAC</sequence>
<evidence type="ECO:0000256" key="7">
    <source>
        <dbReference type="ARBA" id="ARBA00022989"/>
    </source>
</evidence>
<evidence type="ECO:0000256" key="1">
    <source>
        <dbReference type="ARBA" id="ARBA00004141"/>
    </source>
</evidence>
<dbReference type="KEGG" id="amin:AUMI_112880"/>
<feature type="domain" description="ABC transporter" evidence="10">
    <location>
        <begin position="389"/>
        <end position="615"/>
    </location>
</feature>
<dbReference type="SUPFAM" id="SSF52540">
    <property type="entry name" value="P-loop containing nucleoside triphosphate hydrolases"/>
    <property type="match status" value="2"/>
</dbReference>
<dbReference type="PROSITE" id="PS50893">
    <property type="entry name" value="ABC_TRANSPORTER_2"/>
    <property type="match status" value="2"/>
</dbReference>
<dbReference type="InterPro" id="IPR017871">
    <property type="entry name" value="ABC_transporter-like_CS"/>
</dbReference>
<comment type="subcellular location">
    <subcellularLocation>
        <location evidence="1">Membrane</location>
        <topology evidence="1">Multi-pass membrane protein</topology>
    </subcellularLocation>
</comment>
<dbReference type="GO" id="GO:0043190">
    <property type="term" value="C:ATP-binding cassette (ABC) transporter complex"/>
    <property type="evidence" value="ECO:0007669"/>
    <property type="project" value="TreeGrafter"/>
</dbReference>
<keyword evidence="7 9" id="KW-1133">Transmembrane helix</keyword>
<dbReference type="GO" id="GO:0005524">
    <property type="term" value="F:ATP binding"/>
    <property type="evidence" value="ECO:0007669"/>
    <property type="project" value="UniProtKB-KW"/>
</dbReference>
<comment type="similarity">
    <text evidence="2">Belongs to the ABC transporter superfamily.</text>
</comment>
<accession>A0A173LY54</accession>
<dbReference type="InterPro" id="IPR003339">
    <property type="entry name" value="ABC/ECF_trnsptr_transmembrane"/>
</dbReference>
<dbReference type="EMBL" id="AP017457">
    <property type="protein sequence ID" value="BAU99830.1"/>
    <property type="molecule type" value="Genomic_DNA"/>
</dbReference>
<protein>
    <submittedName>
        <fullName evidence="11">ABC transporter</fullName>
    </submittedName>
</protein>
<proteinExistence type="inferred from homology"/>
<dbReference type="CDD" id="cd16914">
    <property type="entry name" value="EcfT"/>
    <property type="match status" value="1"/>
</dbReference>
<feature type="transmembrane region" description="Helical" evidence="9">
    <location>
        <begin position="37"/>
        <end position="60"/>
    </location>
</feature>
<dbReference type="InterPro" id="IPR003593">
    <property type="entry name" value="AAA+_ATPase"/>
</dbReference>
<organism evidence="11 12">
    <name type="scientific">Aurantimicrobium minutum</name>
    <dbReference type="NCBI Taxonomy" id="708131"/>
    <lineage>
        <taxon>Bacteria</taxon>
        <taxon>Bacillati</taxon>
        <taxon>Actinomycetota</taxon>
        <taxon>Actinomycetes</taxon>
        <taxon>Micrococcales</taxon>
        <taxon>Microbacteriaceae</taxon>
        <taxon>Aurantimicrobium</taxon>
    </lineage>
</organism>
<keyword evidence="6" id="KW-0067">ATP-binding</keyword>
<evidence type="ECO:0000313" key="12">
    <source>
        <dbReference type="Proteomes" id="UP000243847"/>
    </source>
</evidence>
<dbReference type="GO" id="GO:0042626">
    <property type="term" value="F:ATPase-coupled transmembrane transporter activity"/>
    <property type="evidence" value="ECO:0007669"/>
    <property type="project" value="TreeGrafter"/>
</dbReference>
<dbReference type="AlphaFoldDB" id="A0A173LY54"/>
<evidence type="ECO:0000256" key="6">
    <source>
        <dbReference type="ARBA" id="ARBA00022840"/>
    </source>
</evidence>
<keyword evidence="5" id="KW-0547">Nucleotide-binding</keyword>
<keyword evidence="4 9" id="KW-0812">Transmembrane</keyword>
<evidence type="ECO:0000259" key="10">
    <source>
        <dbReference type="PROSITE" id="PS50893"/>
    </source>
</evidence>
<evidence type="ECO:0000256" key="9">
    <source>
        <dbReference type="SAM" id="Phobius"/>
    </source>
</evidence>
<dbReference type="CDD" id="cd03225">
    <property type="entry name" value="ABC_cobalt_CbiO_domain1"/>
    <property type="match status" value="1"/>
</dbReference>
<evidence type="ECO:0000256" key="5">
    <source>
        <dbReference type="ARBA" id="ARBA00022741"/>
    </source>
</evidence>
<dbReference type="PANTHER" id="PTHR43553">
    <property type="entry name" value="HEAVY METAL TRANSPORTER"/>
    <property type="match status" value="1"/>
</dbReference>
<dbReference type="InterPro" id="IPR003439">
    <property type="entry name" value="ABC_transporter-like_ATP-bd"/>
</dbReference>
<dbReference type="GO" id="GO:0016887">
    <property type="term" value="F:ATP hydrolysis activity"/>
    <property type="evidence" value="ECO:0007669"/>
    <property type="project" value="InterPro"/>
</dbReference>
<dbReference type="OrthoDB" id="501320at2"/>
<evidence type="ECO:0000256" key="2">
    <source>
        <dbReference type="ARBA" id="ARBA00005417"/>
    </source>
</evidence>
<keyword evidence="8 9" id="KW-0472">Membrane</keyword>
<keyword evidence="3" id="KW-0813">Transport</keyword>
<dbReference type="Pfam" id="PF00005">
    <property type="entry name" value="ABC_tran"/>
    <property type="match status" value="2"/>
</dbReference>
<dbReference type="Gene3D" id="3.40.50.300">
    <property type="entry name" value="P-loop containing nucleotide triphosphate hydrolases"/>
    <property type="match status" value="2"/>
</dbReference>
<evidence type="ECO:0000256" key="3">
    <source>
        <dbReference type="ARBA" id="ARBA00022448"/>
    </source>
</evidence>
<dbReference type="Proteomes" id="UP000243847">
    <property type="component" value="Chromosome sequence1"/>
</dbReference>
<evidence type="ECO:0000256" key="8">
    <source>
        <dbReference type="ARBA" id="ARBA00023136"/>
    </source>
</evidence>
<dbReference type="InterPro" id="IPR027417">
    <property type="entry name" value="P-loop_NTPase"/>
</dbReference>
<dbReference type="InterPro" id="IPR050095">
    <property type="entry name" value="ECF_ABC_transporter_ATP-bd"/>
</dbReference>
<evidence type="ECO:0000313" key="11">
    <source>
        <dbReference type="EMBL" id="BAU99830.1"/>
    </source>
</evidence>